<proteinExistence type="inferred from homology"/>
<protein>
    <recommendedName>
        <fullName evidence="10">Aromatic amino acid permease</fullName>
    </recommendedName>
</protein>
<feature type="transmembrane region" description="Helical" evidence="10">
    <location>
        <begin position="7"/>
        <end position="26"/>
    </location>
</feature>
<accession>A0A2P7TZ69</accession>
<dbReference type="InterPro" id="IPR018227">
    <property type="entry name" value="Amino_acid_transport_2"/>
</dbReference>
<feature type="transmembrane region" description="Helical" evidence="10">
    <location>
        <begin position="122"/>
        <end position="140"/>
    </location>
</feature>
<evidence type="ECO:0000256" key="6">
    <source>
        <dbReference type="ARBA" id="ARBA00022692"/>
    </source>
</evidence>
<feature type="transmembrane region" description="Helical" evidence="10">
    <location>
        <begin position="385"/>
        <end position="411"/>
    </location>
</feature>
<feature type="transmembrane region" description="Helical" evidence="10">
    <location>
        <begin position="323"/>
        <end position="341"/>
    </location>
</feature>
<dbReference type="GO" id="GO:0005886">
    <property type="term" value="C:plasma membrane"/>
    <property type="evidence" value="ECO:0007669"/>
    <property type="project" value="UniProtKB-SubCell"/>
</dbReference>
<dbReference type="GO" id="GO:0003333">
    <property type="term" value="P:amino acid transmembrane transport"/>
    <property type="evidence" value="ECO:0007669"/>
    <property type="project" value="InterPro"/>
</dbReference>
<evidence type="ECO:0000256" key="5">
    <source>
        <dbReference type="ARBA" id="ARBA00022519"/>
    </source>
</evidence>
<dbReference type="Proteomes" id="UP000241868">
    <property type="component" value="Unassembled WGS sequence"/>
</dbReference>
<organism evidence="11 12">
    <name type="scientific">Neisseria iguanae</name>
    <dbReference type="NCBI Taxonomy" id="90242"/>
    <lineage>
        <taxon>Bacteria</taxon>
        <taxon>Pseudomonadati</taxon>
        <taxon>Pseudomonadota</taxon>
        <taxon>Betaproteobacteria</taxon>
        <taxon>Neisseriales</taxon>
        <taxon>Neisseriaceae</taxon>
        <taxon>Neisseria</taxon>
    </lineage>
</organism>
<dbReference type="PROSITE" id="PS00594">
    <property type="entry name" value="AROMATIC_AA_PERMEASE_1"/>
    <property type="match status" value="1"/>
</dbReference>
<dbReference type="PRINTS" id="PR00166">
    <property type="entry name" value="AROAAPRMEASE"/>
</dbReference>
<evidence type="ECO:0000256" key="1">
    <source>
        <dbReference type="ARBA" id="ARBA00004429"/>
    </source>
</evidence>
<dbReference type="AlphaFoldDB" id="A0A2P7TZ69"/>
<dbReference type="NCBIfam" id="TIGR00837">
    <property type="entry name" value="araaP"/>
    <property type="match status" value="1"/>
</dbReference>
<reference evidence="11 12" key="1">
    <citation type="submission" date="2018-03" db="EMBL/GenBank/DDBJ databases">
        <title>Neisseria weixii sp. nov., isolated from the intestinal contents of Tibetan Plateau pika (Ochotona curzoniae) in Yushu, Qinghai Province, China.</title>
        <authorList>
            <person name="Gui Z."/>
        </authorList>
    </citation>
    <scope>NUCLEOTIDE SEQUENCE [LARGE SCALE GENOMIC DNA]</scope>
    <source>
        <strain evidence="11 12">ATCC 51483</strain>
    </source>
</reference>
<dbReference type="OrthoDB" id="18749at2"/>
<dbReference type="Gene3D" id="1.20.1740.10">
    <property type="entry name" value="Amino acid/polyamine transporter I"/>
    <property type="match status" value="1"/>
</dbReference>
<feature type="transmembrane region" description="Helical" evidence="10">
    <location>
        <begin position="32"/>
        <end position="58"/>
    </location>
</feature>
<name>A0A2P7TZ69_9NEIS</name>
<feature type="transmembrane region" description="Helical" evidence="10">
    <location>
        <begin position="79"/>
        <end position="102"/>
    </location>
</feature>
<feature type="transmembrane region" description="Helical" evidence="10">
    <location>
        <begin position="282"/>
        <end position="303"/>
    </location>
</feature>
<gene>
    <name evidence="11" type="ORF">C7N83_08845</name>
</gene>
<evidence type="ECO:0000256" key="4">
    <source>
        <dbReference type="ARBA" id="ARBA00022475"/>
    </source>
</evidence>
<dbReference type="InterPro" id="IPR013059">
    <property type="entry name" value="Trp_tyr_transpt"/>
</dbReference>
<dbReference type="InterPro" id="IPR013061">
    <property type="entry name" value="Trp/try_permease_CS"/>
</dbReference>
<feature type="transmembrane region" description="Helical" evidence="10">
    <location>
        <begin position="347"/>
        <end position="365"/>
    </location>
</feature>
<keyword evidence="4 10" id="KW-1003">Cell membrane</keyword>
<keyword evidence="9 10" id="KW-0472">Membrane</keyword>
<comment type="similarity">
    <text evidence="2 10">Belongs to the amino acid/polyamine transporter 2 family. Mtr/TnaB/TyrP permease subfamily.</text>
</comment>
<dbReference type="RefSeq" id="WP_106742101.1">
    <property type="nucleotide sequence ID" value="NZ_PXYY01000055.1"/>
</dbReference>
<evidence type="ECO:0000256" key="3">
    <source>
        <dbReference type="ARBA" id="ARBA00022448"/>
    </source>
</evidence>
<evidence type="ECO:0000256" key="9">
    <source>
        <dbReference type="ARBA" id="ARBA00023136"/>
    </source>
</evidence>
<comment type="subcellular location">
    <subcellularLocation>
        <location evidence="1 10">Cell inner membrane</location>
        <topology evidence="1 10">Multi-pass membrane protein</topology>
    </subcellularLocation>
</comment>
<comment type="caution">
    <text evidence="11">The sequence shown here is derived from an EMBL/GenBank/DDBJ whole genome shotgun (WGS) entry which is preliminary data.</text>
</comment>
<feature type="transmembrane region" description="Helical" evidence="10">
    <location>
        <begin position="152"/>
        <end position="175"/>
    </location>
</feature>
<evidence type="ECO:0000256" key="7">
    <source>
        <dbReference type="ARBA" id="ARBA00022970"/>
    </source>
</evidence>
<dbReference type="PANTHER" id="PTHR46997">
    <property type="entry name" value="LOW AFFINITY TRYPTOPHAN PERMEASE-RELATED"/>
    <property type="match status" value="1"/>
</dbReference>
<keyword evidence="7 10" id="KW-0029">Amino-acid transport</keyword>
<feature type="transmembrane region" description="Helical" evidence="10">
    <location>
        <begin position="225"/>
        <end position="243"/>
    </location>
</feature>
<evidence type="ECO:0000256" key="8">
    <source>
        <dbReference type="ARBA" id="ARBA00022989"/>
    </source>
</evidence>
<dbReference type="Pfam" id="PF03222">
    <property type="entry name" value="Trp_Tyr_perm"/>
    <property type="match status" value="1"/>
</dbReference>
<evidence type="ECO:0000313" key="11">
    <source>
        <dbReference type="EMBL" id="PSJ80022.1"/>
    </source>
</evidence>
<evidence type="ECO:0000313" key="12">
    <source>
        <dbReference type="Proteomes" id="UP000241868"/>
    </source>
</evidence>
<evidence type="ECO:0000256" key="2">
    <source>
        <dbReference type="ARBA" id="ARBA00005452"/>
    </source>
</evidence>
<keyword evidence="3 10" id="KW-0813">Transport</keyword>
<dbReference type="PANTHER" id="PTHR46997:SF1">
    <property type="entry name" value="LOW AFFINITY TRYPTOPHAN PERMEASE-RELATED"/>
    <property type="match status" value="1"/>
</dbReference>
<sequence length="413" mass="43921">MSAKQPSLLGGAMIIAGTIIGAGMFANPTATSGIWFAGSLLVLLYTWFSMLSSGLMILEVNTHYPHGASFDTMVKDLLGTGWNVVNGLAVAFVLYLLTYAYIFVGGDLTAQGLGSLTGNEVALPVGQLVFFGILAFCVWVSTRLVDRLTTVLIGGMAIAFIWATGGLILTVKLPILFDTQATAHTGYWIYVAAALPVCLASFGFHGNVSSLLKYFNGDAPKVARALKTGTLIALAIYVLWQLAIQGNLPRSEFAPVIAAEGQVSVLIETLSKFVPTGSIGKILSFFAYMAIASSFLGVTLGLFDYIADIFKWKESAADRGKTAAVTFLPPLICCLLFPTGFITAIGYVGLAATVWTALIPAMLLYKSRQKFGIGKGYRISGGAWLMVWVFAFGLINIAAQILSQIGIVPVFKG</sequence>
<keyword evidence="8 10" id="KW-1133">Transmembrane helix</keyword>
<feature type="transmembrane region" description="Helical" evidence="10">
    <location>
        <begin position="187"/>
        <end position="204"/>
    </location>
</feature>
<keyword evidence="12" id="KW-1185">Reference proteome</keyword>
<keyword evidence="5 10" id="KW-0997">Cell inner membrane</keyword>
<evidence type="ECO:0000256" key="10">
    <source>
        <dbReference type="RuleBase" id="RU367149"/>
    </source>
</evidence>
<dbReference type="EMBL" id="PXYY01000055">
    <property type="protein sequence ID" value="PSJ80022.1"/>
    <property type="molecule type" value="Genomic_DNA"/>
</dbReference>
<comment type="function">
    <text evidence="10">Involved in transporting aromatic amino acids across the cytoplasmic membrane.</text>
</comment>
<keyword evidence="6 10" id="KW-0812">Transmembrane</keyword>
<dbReference type="GO" id="GO:0015173">
    <property type="term" value="F:aromatic amino acid transmembrane transporter activity"/>
    <property type="evidence" value="ECO:0007669"/>
    <property type="project" value="UniProtKB-UniRule"/>
</dbReference>